<reference evidence="3" key="1">
    <citation type="submission" date="2016-11" db="EMBL/GenBank/DDBJ databases">
        <authorList>
            <person name="Varghese N."/>
            <person name="Submissions S."/>
        </authorList>
    </citation>
    <scope>NUCLEOTIDE SEQUENCE [LARGE SCALE GENOMIC DNA]</scope>
    <source>
        <strain evidence="3">YR203</strain>
    </source>
</reference>
<dbReference type="GO" id="GO:0008233">
    <property type="term" value="F:peptidase activity"/>
    <property type="evidence" value="ECO:0007669"/>
    <property type="project" value="UniProtKB-KW"/>
</dbReference>
<keyword evidence="2" id="KW-0378">Hydrolase</keyword>
<dbReference type="Pfam" id="PF10026">
    <property type="entry name" value="DUF2268"/>
    <property type="match status" value="1"/>
</dbReference>
<protein>
    <submittedName>
        <fullName evidence="2">Predicted Zn-dependent protease</fullName>
    </submittedName>
</protein>
<evidence type="ECO:0000313" key="3">
    <source>
        <dbReference type="Proteomes" id="UP000184108"/>
    </source>
</evidence>
<accession>A0A1M5JK51</accession>
<gene>
    <name evidence="2" type="ORF">SAMN02787073_4212</name>
</gene>
<name>A0A1M5JK51_9FLAO</name>
<evidence type="ECO:0000313" key="2">
    <source>
        <dbReference type="EMBL" id="SHG40413.1"/>
    </source>
</evidence>
<dbReference type="RefSeq" id="WP_073175188.1">
    <property type="nucleotide sequence ID" value="NZ_FQVE01000005.1"/>
</dbReference>
<dbReference type="EMBL" id="FQVE01000005">
    <property type="protein sequence ID" value="SHG40413.1"/>
    <property type="molecule type" value="Genomic_DNA"/>
</dbReference>
<dbReference type="AlphaFoldDB" id="A0A1M5JK51"/>
<dbReference type="GO" id="GO:0006508">
    <property type="term" value="P:proteolysis"/>
    <property type="evidence" value="ECO:0007669"/>
    <property type="project" value="UniProtKB-KW"/>
</dbReference>
<dbReference type="Proteomes" id="UP000184108">
    <property type="component" value="Unassembled WGS sequence"/>
</dbReference>
<feature type="domain" description="DUF2268" evidence="1">
    <location>
        <begin position="166"/>
        <end position="325"/>
    </location>
</feature>
<evidence type="ECO:0000259" key="1">
    <source>
        <dbReference type="Pfam" id="PF10026"/>
    </source>
</evidence>
<keyword evidence="2" id="KW-0645">Protease</keyword>
<proteinExistence type="predicted"/>
<sequence>MKRTILLISGIAGLCFSSMNKSPGPEDSFERQVEKVADSIKVDDIVVKNLFKYQILAHKKGSFNAELITEKVYLPHQKLWDSCYAMIFGEKNAALFNTEAGMQKWNQTLYPQNKVQFDEKVKKLLKVNLNRTLSCNLKKFSRLVPYHPKAVISIVFTPLTGIGFGGCSSDQFALELNHENTDPEYTLEKGLPHELNHLVYENFRNKDAGKDTALSQTIDEGFACYFTWVFFEGKIQKYTAVENMSKEQWEWYLNNEKKIFAGVKPYFSDASGSNPLLRNDQIKLFPTAPKTLNYWLGFRIVEKYVEKHGPDSWKDIYKLTAKEVLEKSGYESYISSL</sequence>
<organism evidence="2 3">
    <name type="scientific">Chryseobacterium vrystaatense</name>
    <dbReference type="NCBI Taxonomy" id="307480"/>
    <lineage>
        <taxon>Bacteria</taxon>
        <taxon>Pseudomonadati</taxon>
        <taxon>Bacteroidota</taxon>
        <taxon>Flavobacteriia</taxon>
        <taxon>Flavobacteriales</taxon>
        <taxon>Weeksellaceae</taxon>
        <taxon>Chryseobacterium group</taxon>
        <taxon>Chryseobacterium</taxon>
    </lineage>
</organism>
<dbReference type="InterPro" id="IPR018728">
    <property type="entry name" value="DUF2268"/>
</dbReference>